<dbReference type="SMART" id="SM00028">
    <property type="entry name" value="TPR"/>
    <property type="match status" value="2"/>
</dbReference>
<feature type="transmembrane region" description="Helical" evidence="4">
    <location>
        <begin position="6"/>
        <end position="30"/>
    </location>
</feature>
<dbReference type="RefSeq" id="WP_200256204.1">
    <property type="nucleotide sequence ID" value="NZ_NRSH01000008.1"/>
</dbReference>
<proteinExistence type="predicted"/>
<feature type="repeat" description="TPR" evidence="3">
    <location>
        <begin position="90"/>
        <end position="123"/>
    </location>
</feature>
<dbReference type="SUPFAM" id="SSF48452">
    <property type="entry name" value="TPR-like"/>
    <property type="match status" value="1"/>
</dbReference>
<dbReference type="EMBL" id="NRSH01000008">
    <property type="protein sequence ID" value="MBK1725747.1"/>
    <property type="molecule type" value="Genomic_DNA"/>
</dbReference>
<evidence type="ECO:0000256" key="1">
    <source>
        <dbReference type="ARBA" id="ARBA00022737"/>
    </source>
</evidence>
<sequence length="178" mass="20153">METLEPATLVTILSVVVALFGVIVLAITVYEYTQLRALRDDFEQFKAQWRSELQDLQKALQRVIASYGSPDPETRIGLLKDAVEIYPQVFNGYNALGYAYLSKGELAQAADAFHEAIRLHPDQVEGYCDLARAYYRQNEQALAEKYLRKALDKDREGTRGGLRGDGELEHLLESLARR</sequence>
<keyword evidence="4" id="KW-1133">Transmembrane helix</keyword>
<dbReference type="InterPro" id="IPR011990">
    <property type="entry name" value="TPR-like_helical_dom_sf"/>
</dbReference>
<evidence type="ECO:0008006" key="7">
    <source>
        <dbReference type="Google" id="ProtNLM"/>
    </source>
</evidence>
<keyword evidence="6" id="KW-1185">Reference proteome</keyword>
<keyword evidence="1" id="KW-0677">Repeat</keyword>
<dbReference type="Proteomes" id="UP000738126">
    <property type="component" value="Unassembled WGS sequence"/>
</dbReference>
<evidence type="ECO:0000256" key="3">
    <source>
        <dbReference type="PROSITE-ProRule" id="PRU00339"/>
    </source>
</evidence>
<dbReference type="PROSITE" id="PS50005">
    <property type="entry name" value="TPR"/>
    <property type="match status" value="1"/>
</dbReference>
<evidence type="ECO:0000313" key="5">
    <source>
        <dbReference type="EMBL" id="MBK1725747.1"/>
    </source>
</evidence>
<dbReference type="InterPro" id="IPR019734">
    <property type="entry name" value="TPR_rpt"/>
</dbReference>
<dbReference type="Pfam" id="PF13414">
    <property type="entry name" value="TPR_11"/>
    <property type="match status" value="1"/>
</dbReference>
<evidence type="ECO:0000256" key="4">
    <source>
        <dbReference type="SAM" id="Phobius"/>
    </source>
</evidence>
<dbReference type="Gene3D" id="1.25.40.10">
    <property type="entry name" value="Tetratricopeptide repeat domain"/>
    <property type="match status" value="1"/>
</dbReference>
<comment type="caution">
    <text evidence="5">The sequence shown here is derived from an EMBL/GenBank/DDBJ whole genome shotgun (WGS) entry which is preliminary data.</text>
</comment>
<dbReference type="InterPro" id="IPR044244">
    <property type="entry name" value="TTC27/Emw1"/>
</dbReference>
<dbReference type="PROSITE" id="PS50293">
    <property type="entry name" value="TPR_REGION"/>
    <property type="match status" value="1"/>
</dbReference>
<gene>
    <name evidence="5" type="ORF">CKO13_01660</name>
</gene>
<evidence type="ECO:0000313" key="6">
    <source>
        <dbReference type="Proteomes" id="UP000738126"/>
    </source>
</evidence>
<keyword evidence="4" id="KW-0472">Membrane</keyword>
<organism evidence="5 6">
    <name type="scientific">Halorhodospira neutriphila</name>
    <dbReference type="NCBI Taxonomy" id="168379"/>
    <lineage>
        <taxon>Bacteria</taxon>
        <taxon>Pseudomonadati</taxon>
        <taxon>Pseudomonadota</taxon>
        <taxon>Gammaproteobacteria</taxon>
        <taxon>Chromatiales</taxon>
        <taxon>Ectothiorhodospiraceae</taxon>
        <taxon>Halorhodospira</taxon>
    </lineage>
</organism>
<accession>A0ABS1E3E9</accession>
<reference evidence="5 6" key="1">
    <citation type="journal article" date="2020" name="Microorganisms">
        <title>Osmotic Adaptation and Compatible Solute Biosynthesis of Phototrophic Bacteria as Revealed from Genome Analyses.</title>
        <authorList>
            <person name="Imhoff J.F."/>
            <person name="Rahn T."/>
            <person name="Kunzel S."/>
            <person name="Keller A."/>
            <person name="Neulinger S.C."/>
        </authorList>
    </citation>
    <scope>NUCLEOTIDE SEQUENCE [LARGE SCALE GENOMIC DNA]</scope>
    <source>
        <strain evidence="5 6">DSM 15116</strain>
    </source>
</reference>
<dbReference type="PANTHER" id="PTHR16193">
    <property type="entry name" value="TETRATRICOPEPTIDE REPEAT PROTEIN 27"/>
    <property type="match status" value="1"/>
</dbReference>
<dbReference type="PANTHER" id="PTHR16193:SF0">
    <property type="entry name" value="TETRATRICOPEPTIDE REPEAT PROTEIN 27"/>
    <property type="match status" value="1"/>
</dbReference>
<protein>
    <recommendedName>
        <fullName evidence="7">Tetratricopeptide repeat protein</fullName>
    </recommendedName>
</protein>
<keyword evidence="4" id="KW-0812">Transmembrane</keyword>
<name>A0ABS1E3E9_9GAMM</name>
<evidence type="ECO:0000256" key="2">
    <source>
        <dbReference type="ARBA" id="ARBA00022803"/>
    </source>
</evidence>
<keyword evidence="2 3" id="KW-0802">TPR repeat</keyword>